<dbReference type="NCBIfam" id="TIGR01513">
    <property type="entry name" value="NAPRTase_put"/>
    <property type="match status" value="1"/>
</dbReference>
<comment type="catalytic activity">
    <reaction evidence="8 9">
        <text>5-phospho-alpha-D-ribose 1-diphosphate + nicotinate + ATP + H2O = nicotinate beta-D-ribonucleotide + ADP + phosphate + diphosphate</text>
        <dbReference type="Rhea" id="RHEA:36163"/>
        <dbReference type="ChEBI" id="CHEBI:15377"/>
        <dbReference type="ChEBI" id="CHEBI:30616"/>
        <dbReference type="ChEBI" id="CHEBI:32544"/>
        <dbReference type="ChEBI" id="CHEBI:33019"/>
        <dbReference type="ChEBI" id="CHEBI:43474"/>
        <dbReference type="ChEBI" id="CHEBI:57502"/>
        <dbReference type="ChEBI" id="CHEBI:58017"/>
        <dbReference type="ChEBI" id="CHEBI:456216"/>
        <dbReference type="EC" id="6.3.4.21"/>
    </reaction>
</comment>
<dbReference type="InterPro" id="IPR013785">
    <property type="entry name" value="Aldolase_TIM"/>
</dbReference>
<feature type="domain" description="Nicotinate phosphoribosyltransferase N-terminal" evidence="11">
    <location>
        <begin position="8"/>
        <end position="129"/>
    </location>
</feature>
<keyword evidence="6 9" id="KW-0662">Pyridine nucleotide biosynthesis</keyword>
<dbReference type="PANTHER" id="PTHR11098">
    <property type="entry name" value="NICOTINATE PHOSPHORIBOSYLTRANSFERASE"/>
    <property type="match status" value="1"/>
</dbReference>
<keyword evidence="5 9" id="KW-0436">Ligase</keyword>
<dbReference type="InterPro" id="IPR007229">
    <property type="entry name" value="Nic_PRibTrfase-Fam"/>
</dbReference>
<dbReference type="OrthoDB" id="9770610at2"/>
<comment type="pathway">
    <text evidence="1 9">Cofactor biosynthesis; NAD(+) biosynthesis; nicotinate D-ribonucleotide from nicotinate: step 1/1.</text>
</comment>
<dbReference type="EMBL" id="CABFUZ020000100">
    <property type="protein sequence ID" value="VVM05933.1"/>
    <property type="molecule type" value="Genomic_DNA"/>
</dbReference>
<evidence type="ECO:0000256" key="8">
    <source>
        <dbReference type="ARBA" id="ARBA00048668"/>
    </source>
</evidence>
<dbReference type="Pfam" id="PF17767">
    <property type="entry name" value="NAPRTase_N"/>
    <property type="match status" value="1"/>
</dbReference>
<evidence type="ECO:0000256" key="4">
    <source>
        <dbReference type="ARBA" id="ARBA00022553"/>
    </source>
</evidence>
<dbReference type="SUPFAM" id="SSF51690">
    <property type="entry name" value="Nicotinate/Quinolinate PRTase C-terminal domain-like"/>
    <property type="match status" value="1"/>
</dbReference>
<dbReference type="Gene3D" id="3.20.140.10">
    <property type="entry name" value="nicotinate phosphoribosyltransferase"/>
    <property type="match status" value="1"/>
</dbReference>
<dbReference type="InterPro" id="IPR040727">
    <property type="entry name" value="NAPRTase_N"/>
</dbReference>
<keyword evidence="13" id="KW-1185">Reference proteome</keyword>
<dbReference type="InterPro" id="IPR006405">
    <property type="entry name" value="Nic_PRibTrfase_pncB"/>
</dbReference>
<evidence type="ECO:0000256" key="6">
    <source>
        <dbReference type="ARBA" id="ARBA00022642"/>
    </source>
</evidence>
<dbReference type="NCBIfam" id="NF006696">
    <property type="entry name" value="PRK09243.1-3"/>
    <property type="match status" value="1"/>
</dbReference>
<evidence type="ECO:0000256" key="7">
    <source>
        <dbReference type="ARBA" id="ARBA00022679"/>
    </source>
</evidence>
<evidence type="ECO:0000259" key="11">
    <source>
        <dbReference type="Pfam" id="PF17767"/>
    </source>
</evidence>
<name>A0A5E6MK96_9BACT</name>
<evidence type="ECO:0000256" key="2">
    <source>
        <dbReference type="ARBA" id="ARBA00010897"/>
    </source>
</evidence>
<dbReference type="PANTHER" id="PTHR11098:SF1">
    <property type="entry name" value="NICOTINATE PHOSPHORIBOSYLTRANSFERASE"/>
    <property type="match status" value="1"/>
</dbReference>
<proteinExistence type="inferred from homology"/>
<dbReference type="GO" id="GO:0004516">
    <property type="term" value="F:nicotinate phosphoribosyltransferase activity"/>
    <property type="evidence" value="ECO:0007669"/>
    <property type="project" value="UniProtKB-UniRule"/>
</dbReference>
<dbReference type="InterPro" id="IPR036068">
    <property type="entry name" value="Nicotinate_pribotase-like_C"/>
</dbReference>
<dbReference type="CDD" id="cd01570">
    <property type="entry name" value="NAPRTase_A"/>
    <property type="match status" value="1"/>
</dbReference>
<dbReference type="InterPro" id="IPR041525">
    <property type="entry name" value="N/Namide_PRibTrfase"/>
</dbReference>
<dbReference type="NCBIfam" id="NF009131">
    <property type="entry name" value="PRK12484.1"/>
    <property type="match status" value="1"/>
</dbReference>
<keyword evidence="7 9" id="KW-0808">Transferase</keyword>
<keyword evidence="4" id="KW-0597">Phosphoprotein</keyword>
<dbReference type="GO" id="GO:0034355">
    <property type="term" value="P:NAD+ biosynthetic process via the salvage pathway"/>
    <property type="evidence" value="ECO:0007669"/>
    <property type="project" value="TreeGrafter"/>
</dbReference>
<dbReference type="Proteomes" id="UP000381693">
    <property type="component" value="Unassembled WGS sequence"/>
</dbReference>
<sequence>MNLESTILLTDLYELTMLQGYFHAGMNETAVFEFFVRKLPKNRNFLLVAGVEQALAFLESAHFEPEEIDWLATQGFRRESLEKLRDFRFQGDVHAMPEGTLCFPEEPILRITAPIPQAQLFESRIMNLLHFQTMIASKAARSVLVAPGKELVDFGLRRAHGAEAGLYAARAAFLAGFSATATVLAGKLFEIPLSGTMAHSFIQAHDSEEEAFLRFAEANPDRAVFLVDTYDTEEAVRKLVALTPRLEERGIRPLAVRLDSGDLGAHARRVRRILDDAGLRRVGIFASGNLTEERLQELVGTGAPIDGFGIGTSLDTSSDAPYLDCVYKLEEYAGRPRRKRSEGKATWPGRKQVFRRYDADGRIVSDLVALEGEDHPGEPLLVPVLRDGKRLSPPEPLRVARDRAARGLASLPSDLRGLSPAAAPYPVRFSTKLEALRSALDRS</sequence>
<dbReference type="PIRSF" id="PIRSF000484">
    <property type="entry name" value="NAPRT"/>
    <property type="match status" value="1"/>
</dbReference>
<keyword evidence="12" id="KW-0328">Glycosyltransferase</keyword>
<feature type="domain" description="Nicotinate/nicotinamide phosphoribosyltransferase" evidence="10">
    <location>
        <begin position="151"/>
        <end position="330"/>
    </location>
</feature>
<accession>A0A5E6MK96</accession>
<dbReference type="Gene3D" id="3.20.20.70">
    <property type="entry name" value="Aldolase class I"/>
    <property type="match status" value="1"/>
</dbReference>
<evidence type="ECO:0000256" key="9">
    <source>
        <dbReference type="RuleBase" id="RU365100"/>
    </source>
</evidence>
<dbReference type="RefSeq" id="WP_142524926.1">
    <property type="nucleotide sequence ID" value="NZ_CABFUZ020000100.1"/>
</dbReference>
<evidence type="ECO:0000313" key="12">
    <source>
        <dbReference type="EMBL" id="VVM05933.1"/>
    </source>
</evidence>
<dbReference type="Pfam" id="PF04095">
    <property type="entry name" value="NAPRTase"/>
    <property type="match status" value="1"/>
</dbReference>
<dbReference type="UniPathway" id="UPA00253">
    <property type="reaction ID" value="UER00457"/>
</dbReference>
<evidence type="ECO:0000256" key="3">
    <source>
        <dbReference type="ARBA" id="ARBA00013236"/>
    </source>
</evidence>
<reference evidence="12" key="1">
    <citation type="submission" date="2019-09" db="EMBL/GenBank/DDBJ databases">
        <authorList>
            <person name="Cremers G."/>
        </authorList>
    </citation>
    <scope>NUCLEOTIDE SEQUENCE [LARGE SCALE GENOMIC DNA]</scope>
    <source>
        <strain evidence="12">3B</strain>
    </source>
</reference>
<evidence type="ECO:0000259" key="10">
    <source>
        <dbReference type="Pfam" id="PF04095"/>
    </source>
</evidence>
<evidence type="ECO:0000313" key="13">
    <source>
        <dbReference type="Proteomes" id="UP000381693"/>
    </source>
</evidence>
<gene>
    <name evidence="12" type="primary">pncB/NAPRT1</name>
    <name evidence="12" type="ORF">MAMC_00858</name>
</gene>
<dbReference type="EC" id="6.3.4.21" evidence="3 9"/>
<comment type="caution">
    <text evidence="12">The sequence shown here is derived from an EMBL/GenBank/DDBJ whole genome shotgun (WGS) entry which is preliminary data.</text>
</comment>
<evidence type="ECO:0000256" key="1">
    <source>
        <dbReference type="ARBA" id="ARBA00004952"/>
    </source>
</evidence>
<organism evidence="12 13">
    <name type="scientific">Methylacidimicrobium cyclopophantes</name>
    <dbReference type="NCBI Taxonomy" id="1041766"/>
    <lineage>
        <taxon>Bacteria</taxon>
        <taxon>Pseudomonadati</taxon>
        <taxon>Verrucomicrobiota</taxon>
        <taxon>Methylacidimicrobium</taxon>
    </lineage>
</organism>
<dbReference type="AlphaFoldDB" id="A0A5E6MK96"/>
<comment type="PTM">
    <text evidence="9">Transiently phosphorylated on a His residue during the reaction cycle. Phosphorylation strongly increases the affinity for substrates and increases the rate of nicotinate D-ribonucleotide production. Dephosphorylation regenerates the low-affinity form of the enzyme, leading to product release.</text>
</comment>
<dbReference type="GO" id="GO:0005829">
    <property type="term" value="C:cytosol"/>
    <property type="evidence" value="ECO:0007669"/>
    <property type="project" value="TreeGrafter"/>
</dbReference>
<dbReference type="GO" id="GO:0016757">
    <property type="term" value="F:glycosyltransferase activity"/>
    <property type="evidence" value="ECO:0007669"/>
    <property type="project" value="UniProtKB-KW"/>
</dbReference>
<comment type="function">
    <text evidence="9">Catalyzes the first step in the biosynthesis of NAD from nicotinic acid, the ATP-dependent synthesis of beta-nicotinate D-ribonucleotide from nicotinate and 5-phospho-D-ribose 1-phosphate.</text>
</comment>
<dbReference type="SUPFAM" id="SSF54675">
    <property type="entry name" value="Nicotinate/Quinolinate PRTase N-terminal domain-like"/>
    <property type="match status" value="1"/>
</dbReference>
<comment type="similarity">
    <text evidence="2 9">Belongs to the NAPRTase family.</text>
</comment>
<evidence type="ECO:0000256" key="5">
    <source>
        <dbReference type="ARBA" id="ARBA00022598"/>
    </source>
</evidence>
<protein>
    <recommendedName>
        <fullName evidence="3 9">Nicotinate phosphoribosyltransferase</fullName>
        <ecNumber evidence="3 9">6.3.4.21</ecNumber>
    </recommendedName>
</protein>